<dbReference type="InterPro" id="IPR011718">
    <property type="entry name" value="GshA"/>
</dbReference>
<proteinExistence type="predicted"/>
<reference evidence="1 2" key="1">
    <citation type="submission" date="2016-05" db="EMBL/GenBank/DDBJ databases">
        <title>Single-cell genome of chain-forming Candidatus Thiomargarita nelsonii and comparison to other large sulfur-oxidizing bacteria.</title>
        <authorList>
            <person name="Winkel M."/>
            <person name="Salman V."/>
            <person name="Woyke T."/>
            <person name="Schulz-Vogt H."/>
            <person name="Richter M."/>
            <person name="Flood B."/>
            <person name="Bailey J."/>
            <person name="Amann R."/>
            <person name="Mussmann M."/>
        </authorList>
    </citation>
    <scope>NUCLEOTIDE SEQUENCE [LARGE SCALE GENOMIC DNA]</scope>
    <source>
        <strain evidence="1 2">THI036</strain>
    </source>
</reference>
<keyword evidence="2" id="KW-1185">Reference proteome</keyword>
<evidence type="ECO:0000313" key="1">
    <source>
        <dbReference type="EMBL" id="OAD21355.1"/>
    </source>
</evidence>
<dbReference type="GO" id="GO:0016874">
    <property type="term" value="F:ligase activity"/>
    <property type="evidence" value="ECO:0007669"/>
    <property type="project" value="UniProtKB-KW"/>
</dbReference>
<dbReference type="EMBL" id="LUTY01001691">
    <property type="protein sequence ID" value="OAD21355.1"/>
    <property type="molecule type" value="Genomic_DNA"/>
</dbReference>
<protein>
    <submittedName>
        <fullName evidence="1">Glutamate--cysteine ligase</fullName>
    </submittedName>
</protein>
<dbReference type="Proteomes" id="UP000076962">
    <property type="component" value="Unassembled WGS sequence"/>
</dbReference>
<organism evidence="1 2">
    <name type="scientific">Candidatus Thiomargarita nelsonii</name>
    <dbReference type="NCBI Taxonomy" id="1003181"/>
    <lineage>
        <taxon>Bacteria</taxon>
        <taxon>Pseudomonadati</taxon>
        <taxon>Pseudomonadota</taxon>
        <taxon>Gammaproteobacteria</taxon>
        <taxon>Thiotrichales</taxon>
        <taxon>Thiotrichaceae</taxon>
        <taxon>Thiomargarita</taxon>
    </lineage>
</organism>
<dbReference type="Pfam" id="PF08886">
    <property type="entry name" value="GshA"/>
    <property type="match status" value="1"/>
</dbReference>
<keyword evidence="1" id="KW-0436">Ligase</keyword>
<comment type="caution">
    <text evidence="1">The sequence shown here is derived from an EMBL/GenBank/DDBJ whole genome shotgun (WGS) entry which is preliminary data.</text>
</comment>
<dbReference type="PATRIC" id="fig|1003181.4.peg.3924"/>
<name>A0A176S038_9GAMM</name>
<accession>A0A176S038</accession>
<gene>
    <name evidence="1" type="ORF">THIOM_002880</name>
</gene>
<dbReference type="AlphaFoldDB" id="A0A176S038"/>
<sequence>MSSTKEGQKISQVILQEGVYTFETWGSKKAVAEPVVYMIDHFVVGGFYRVHTTRGINENLNAPGMHFEPLAFINSCITPDQNMAPDADPNRFYAYGVIARLALLAAARELA</sequence>
<evidence type="ECO:0000313" key="2">
    <source>
        <dbReference type="Proteomes" id="UP000076962"/>
    </source>
</evidence>